<protein>
    <recommendedName>
        <fullName evidence="5">Integral membrane protein</fullName>
    </recommendedName>
</protein>
<proteinExistence type="predicted"/>
<sequence>MNRFRHHGTRFYIGYLLVAMATCPIPLPTVPALVYSYVNSLASIVGVVLIHLHRRGNLCETCIAELPLNPQERAESPRVRSSLRVGHLLFDSPIVTAVGLTSLAVMMIGAMLTTGLLRVVLQEGVLVLLLLSTVQEYSHSKYGPWCPWCDDDEGDDEHRDQPAPASPQLA</sequence>
<evidence type="ECO:0000313" key="3">
    <source>
        <dbReference type="EMBL" id="MCM2390516.1"/>
    </source>
</evidence>
<dbReference type="Proteomes" id="UP001431429">
    <property type="component" value="Unassembled WGS sequence"/>
</dbReference>
<dbReference type="RefSeq" id="WP_250920858.1">
    <property type="nucleotide sequence ID" value="NZ_JAMQAW010000025.1"/>
</dbReference>
<keyword evidence="2" id="KW-0812">Transmembrane</keyword>
<evidence type="ECO:0000256" key="2">
    <source>
        <dbReference type="SAM" id="Phobius"/>
    </source>
</evidence>
<organism evidence="3 4">
    <name type="scientific">Streptomyces albipurpureus</name>
    <dbReference type="NCBI Taxonomy" id="2897419"/>
    <lineage>
        <taxon>Bacteria</taxon>
        <taxon>Bacillati</taxon>
        <taxon>Actinomycetota</taxon>
        <taxon>Actinomycetes</taxon>
        <taxon>Kitasatosporales</taxon>
        <taxon>Streptomycetaceae</taxon>
        <taxon>Streptomyces</taxon>
    </lineage>
</organism>
<feature type="region of interest" description="Disordered" evidence="1">
    <location>
        <begin position="151"/>
        <end position="170"/>
    </location>
</feature>
<evidence type="ECO:0008006" key="5">
    <source>
        <dbReference type="Google" id="ProtNLM"/>
    </source>
</evidence>
<reference evidence="3" key="1">
    <citation type="submission" date="2022-06" db="EMBL/GenBank/DDBJ databases">
        <title>Genome public.</title>
        <authorList>
            <person name="Sun Q."/>
        </authorList>
    </citation>
    <scope>NUCLEOTIDE SEQUENCE</scope>
    <source>
        <strain evidence="3">CWNU-1</strain>
    </source>
</reference>
<evidence type="ECO:0000313" key="4">
    <source>
        <dbReference type="Proteomes" id="UP001431429"/>
    </source>
</evidence>
<keyword evidence="2" id="KW-1133">Transmembrane helix</keyword>
<evidence type="ECO:0000256" key="1">
    <source>
        <dbReference type="SAM" id="MobiDB-lite"/>
    </source>
</evidence>
<gene>
    <name evidence="3" type="ORF">NBG84_19820</name>
</gene>
<keyword evidence="4" id="KW-1185">Reference proteome</keyword>
<feature type="transmembrane region" description="Helical" evidence="2">
    <location>
        <begin position="12"/>
        <end position="28"/>
    </location>
</feature>
<feature type="transmembrane region" description="Helical" evidence="2">
    <location>
        <begin position="88"/>
        <end position="110"/>
    </location>
</feature>
<keyword evidence="2" id="KW-0472">Membrane</keyword>
<accession>A0ABT0UQI8</accession>
<name>A0ABT0UQI8_9ACTN</name>
<comment type="caution">
    <text evidence="3">The sequence shown here is derived from an EMBL/GenBank/DDBJ whole genome shotgun (WGS) entry which is preliminary data.</text>
</comment>
<dbReference type="EMBL" id="JAMQAW010000025">
    <property type="protein sequence ID" value="MCM2390516.1"/>
    <property type="molecule type" value="Genomic_DNA"/>
</dbReference>